<dbReference type="EMBL" id="DF967972">
    <property type="protein sequence ID" value="GAP14902.1"/>
    <property type="molecule type" value="Genomic_DNA"/>
</dbReference>
<name>A0A0S7BK75_9CHLR</name>
<dbReference type="Proteomes" id="UP000055060">
    <property type="component" value="Unassembled WGS sequence"/>
</dbReference>
<dbReference type="Gene3D" id="1.10.260.40">
    <property type="entry name" value="lambda repressor-like DNA-binding domains"/>
    <property type="match status" value="1"/>
</dbReference>
<keyword evidence="2" id="KW-1185">Reference proteome</keyword>
<proteinExistence type="predicted"/>
<dbReference type="OrthoDB" id="3034420at2"/>
<dbReference type="GO" id="GO:0003677">
    <property type="term" value="F:DNA binding"/>
    <property type="evidence" value="ECO:0007669"/>
    <property type="project" value="InterPro"/>
</dbReference>
<sequence length="116" mass="13255">MRNATAEQIDIFNRWLSEELAMRGWSDFELSRRAKITHAVLSHARMGTLPKWEACVAIAAALGMPAEVVFRKAGLLPSDPREDLVKAEMDALYGEASKETRLEILRYVRYLVRFCK</sequence>
<dbReference type="AlphaFoldDB" id="A0A0S7BK75"/>
<dbReference type="SUPFAM" id="SSF47413">
    <property type="entry name" value="lambda repressor-like DNA-binding domains"/>
    <property type="match status" value="1"/>
</dbReference>
<evidence type="ECO:0000313" key="2">
    <source>
        <dbReference type="Proteomes" id="UP000055060"/>
    </source>
</evidence>
<dbReference type="RefSeq" id="WP_075074122.1">
    <property type="nucleotide sequence ID" value="NZ_DF967972.1"/>
</dbReference>
<dbReference type="InterPro" id="IPR010982">
    <property type="entry name" value="Lambda_DNA-bd_dom_sf"/>
</dbReference>
<protein>
    <submittedName>
        <fullName evidence="1">Uncharacterized protein</fullName>
    </submittedName>
</protein>
<accession>A0A0S7BK75</accession>
<organism evidence="1">
    <name type="scientific">Longilinea arvoryzae</name>
    <dbReference type="NCBI Taxonomy" id="360412"/>
    <lineage>
        <taxon>Bacteria</taxon>
        <taxon>Bacillati</taxon>
        <taxon>Chloroflexota</taxon>
        <taxon>Anaerolineae</taxon>
        <taxon>Anaerolineales</taxon>
        <taxon>Anaerolineaceae</taxon>
        <taxon>Longilinea</taxon>
    </lineage>
</organism>
<gene>
    <name evidence="1" type="ORF">LARV_02681</name>
</gene>
<reference evidence="1" key="1">
    <citation type="submission" date="2015-07" db="EMBL/GenBank/DDBJ databases">
        <title>Draft Genome Sequences of Anaerolinea thermolimosa IMO-1, Bellilinea caldifistulae GOMI-1, Leptolinea tardivitalis YMTK-2, Levilinea saccharolytica KIBI-1,Longilinea arvoryzae KOME-1, Previously Described as Members of the Anaerolineaceae (Chloroflexi).</title>
        <authorList>
            <person name="Sekiguchi Y."/>
            <person name="Ohashi A."/>
            <person name="Matsuura N."/>
            <person name="Tourlousse M.D."/>
        </authorList>
    </citation>
    <scope>NUCLEOTIDE SEQUENCE [LARGE SCALE GENOMIC DNA]</scope>
    <source>
        <strain evidence="1">KOME-1</strain>
    </source>
</reference>
<evidence type="ECO:0000313" key="1">
    <source>
        <dbReference type="EMBL" id="GAP14902.1"/>
    </source>
</evidence>